<dbReference type="GO" id="GO:0000052">
    <property type="term" value="P:citrulline metabolic process"/>
    <property type="evidence" value="ECO:0007669"/>
    <property type="project" value="TreeGrafter"/>
</dbReference>
<dbReference type="Proteomes" id="UP000281343">
    <property type="component" value="Unassembled WGS sequence"/>
</dbReference>
<dbReference type="GO" id="GO:0045429">
    <property type="term" value="P:positive regulation of nitric oxide biosynthetic process"/>
    <property type="evidence" value="ECO:0007669"/>
    <property type="project" value="TreeGrafter"/>
</dbReference>
<comment type="caution">
    <text evidence="5">The sequence shown here is derived from an EMBL/GenBank/DDBJ whole genome shotgun (WGS) entry which is preliminary data.</text>
</comment>
<feature type="binding site" evidence="4">
    <location>
        <position position="66"/>
    </location>
    <ligand>
        <name>substrate</name>
    </ligand>
</feature>
<feature type="binding site" evidence="4">
    <location>
        <position position="137"/>
    </location>
    <ligand>
        <name>substrate</name>
    </ligand>
</feature>
<evidence type="ECO:0000256" key="1">
    <source>
        <dbReference type="ARBA" id="ARBA00008532"/>
    </source>
</evidence>
<comment type="similarity">
    <text evidence="1">Belongs to the DDAH family.</text>
</comment>
<sequence>MSGHSITFTHALCRAPSRSVTAGLRAEDRGAPDADLFAREHAAYVAALRRTGAEVTVLEPQEAFPDSVFIEDPALCLAGVAILLRPEAPTRRGEVAALRPDLSRLFPEIRDLGGPGCVDGGDILCSDTEVMVGLSARTDAAGVAALRPIVEDLGYRMRVVETPAEILHFKTESSLLDPETILASPRLAATGCFSGYRVIETASGEEGAANAIRFNAPVFLSDGFPRTAERLDRVGYEIRQLPMSQAALLDGGLSCLSLRYSLRLKP</sequence>
<dbReference type="Gene3D" id="3.75.10.10">
    <property type="entry name" value="L-arginine/glycine Amidinotransferase, Chain A"/>
    <property type="match status" value="1"/>
</dbReference>
<feature type="binding site" evidence="4">
    <location>
        <position position="91"/>
    </location>
    <ligand>
        <name>substrate</name>
    </ligand>
</feature>
<dbReference type="PANTHER" id="PTHR12737">
    <property type="entry name" value="DIMETHYLARGININE DIMETHYLAMINOHYDROLASE"/>
    <property type="match status" value="1"/>
</dbReference>
<reference evidence="5 6" key="1">
    <citation type="submission" date="2018-10" db="EMBL/GenBank/DDBJ databases">
        <authorList>
            <person name="Jung H.S."/>
            <person name="Jeon C.O."/>
        </authorList>
    </citation>
    <scope>NUCLEOTIDE SEQUENCE [LARGE SCALE GENOMIC DNA]</scope>
    <source>
        <strain evidence="5 6">MA-7-27</strain>
    </source>
</reference>
<organism evidence="5 6">
    <name type="scientific">Rhodophyticola porphyridii</name>
    <dbReference type="NCBI Taxonomy" id="1852017"/>
    <lineage>
        <taxon>Bacteria</taxon>
        <taxon>Pseudomonadati</taxon>
        <taxon>Pseudomonadota</taxon>
        <taxon>Alphaproteobacteria</taxon>
        <taxon>Rhodobacterales</taxon>
        <taxon>Roseobacteraceae</taxon>
        <taxon>Rhodophyticola</taxon>
    </lineage>
</organism>
<dbReference type="EMBL" id="RCNT01000002">
    <property type="protein sequence ID" value="RMA43369.1"/>
    <property type="molecule type" value="Genomic_DNA"/>
</dbReference>
<evidence type="ECO:0000313" key="6">
    <source>
        <dbReference type="Proteomes" id="UP000281343"/>
    </source>
</evidence>
<keyword evidence="2 5" id="KW-0378">Hydrolase</keyword>
<keyword evidence="6" id="KW-1185">Reference proteome</keyword>
<dbReference type="SUPFAM" id="SSF55909">
    <property type="entry name" value="Pentein"/>
    <property type="match status" value="1"/>
</dbReference>
<feature type="binding site" evidence="4">
    <location>
        <position position="249"/>
    </location>
    <ligand>
        <name>substrate</name>
    </ligand>
</feature>
<name>A0A3L9Y3P0_9RHOB</name>
<evidence type="ECO:0000256" key="4">
    <source>
        <dbReference type="PIRSR" id="PIRSR633199-2"/>
    </source>
</evidence>
<feature type="binding site" evidence="4">
    <location>
        <begin position="71"/>
        <end position="72"/>
    </location>
    <ligand>
        <name>substrate</name>
    </ligand>
</feature>
<dbReference type="GO" id="GO:0016597">
    <property type="term" value="F:amino acid binding"/>
    <property type="evidence" value="ECO:0007669"/>
    <property type="project" value="TreeGrafter"/>
</dbReference>
<dbReference type="RefSeq" id="WP_121897305.1">
    <property type="nucleotide sequence ID" value="NZ_RCNT01000002.1"/>
</dbReference>
<evidence type="ECO:0000256" key="2">
    <source>
        <dbReference type="ARBA" id="ARBA00022801"/>
    </source>
</evidence>
<dbReference type="AlphaFoldDB" id="A0A3L9Y3P0"/>
<evidence type="ECO:0000313" key="5">
    <source>
        <dbReference type="EMBL" id="RMA43369.1"/>
    </source>
</evidence>
<dbReference type="InterPro" id="IPR033199">
    <property type="entry name" value="DDAH-like"/>
</dbReference>
<accession>A0A3L9Y3P0</accession>
<dbReference type="PANTHER" id="PTHR12737:SF9">
    <property type="entry name" value="DIMETHYLARGININASE"/>
    <property type="match status" value="1"/>
</dbReference>
<dbReference type="OrthoDB" id="9790596at2"/>
<feature type="binding site" evidence="4">
    <location>
        <position position="24"/>
    </location>
    <ligand>
        <name>substrate</name>
    </ligand>
</feature>
<protein>
    <submittedName>
        <fullName evidence="5">Dimethylarginine dimethylaminohydrolase</fullName>
    </submittedName>
</protein>
<feature type="active site" description="Nucleophile" evidence="3">
    <location>
        <position position="255"/>
    </location>
</feature>
<dbReference type="GO" id="GO:0006525">
    <property type="term" value="P:arginine metabolic process"/>
    <property type="evidence" value="ECO:0007669"/>
    <property type="project" value="TreeGrafter"/>
</dbReference>
<dbReference type="Pfam" id="PF19420">
    <property type="entry name" value="DDAH_eukar"/>
    <property type="match status" value="1"/>
</dbReference>
<feature type="active site" description="Proton donor" evidence="3">
    <location>
        <position position="168"/>
    </location>
</feature>
<dbReference type="GO" id="GO:0016403">
    <property type="term" value="F:dimethylargininase activity"/>
    <property type="evidence" value="ECO:0007669"/>
    <property type="project" value="TreeGrafter"/>
</dbReference>
<gene>
    <name evidence="5" type="ORF">D9R08_06485</name>
</gene>
<proteinExistence type="inferred from homology"/>
<evidence type="ECO:0000256" key="3">
    <source>
        <dbReference type="PIRSR" id="PIRSR633199-1"/>
    </source>
</evidence>